<dbReference type="PANTHER" id="PTHR38474">
    <property type="entry name" value="SLR0299 PROTEIN"/>
    <property type="match status" value="1"/>
</dbReference>
<dbReference type="PANTHER" id="PTHR38474:SF1">
    <property type="entry name" value="SLR0299 PROTEIN"/>
    <property type="match status" value="1"/>
</dbReference>
<evidence type="ECO:0000313" key="1">
    <source>
        <dbReference type="EMBL" id="ORX52254.1"/>
    </source>
</evidence>
<dbReference type="EMBL" id="MCFH01000016">
    <property type="protein sequence ID" value="ORX52254.1"/>
    <property type="molecule type" value="Genomic_DNA"/>
</dbReference>
<dbReference type="Proteomes" id="UP000193719">
    <property type="component" value="Unassembled WGS sequence"/>
</dbReference>
<dbReference type="GO" id="GO:0008811">
    <property type="term" value="F:chloramphenicol O-acetyltransferase activity"/>
    <property type="evidence" value="ECO:0007669"/>
    <property type="project" value="InterPro"/>
</dbReference>
<name>A0A1Y1VD69_9FUNG</name>
<reference evidence="1 2" key="2">
    <citation type="submission" date="2016-08" db="EMBL/GenBank/DDBJ databases">
        <title>Pervasive Adenine N6-methylation of Active Genes in Fungi.</title>
        <authorList>
            <consortium name="DOE Joint Genome Institute"/>
            <person name="Mondo S.J."/>
            <person name="Dannebaum R.O."/>
            <person name="Kuo R.C."/>
            <person name="Labutti K."/>
            <person name="Haridas S."/>
            <person name="Kuo A."/>
            <person name="Salamov A."/>
            <person name="Ahrendt S.R."/>
            <person name="Lipzen A."/>
            <person name="Sullivan W."/>
            <person name="Andreopoulos W.B."/>
            <person name="Clum A."/>
            <person name="Lindquist E."/>
            <person name="Daum C."/>
            <person name="Ramamoorthy G.K."/>
            <person name="Gryganskyi A."/>
            <person name="Culley D."/>
            <person name="Magnuson J.K."/>
            <person name="James T.Y."/>
            <person name="O'Malley M.A."/>
            <person name="Stajich J.E."/>
            <person name="Spatafora J.W."/>
            <person name="Visel A."/>
            <person name="Grigoriev I.V."/>
        </authorList>
    </citation>
    <scope>NUCLEOTIDE SEQUENCE [LARGE SCALE GENOMIC DNA]</scope>
    <source>
        <strain evidence="2">finn</strain>
    </source>
</reference>
<dbReference type="Pfam" id="PF00302">
    <property type="entry name" value="CAT"/>
    <property type="match status" value="1"/>
</dbReference>
<keyword evidence="1" id="KW-0808">Transferase</keyword>
<organism evidence="1 2">
    <name type="scientific">Piromyces finnis</name>
    <dbReference type="NCBI Taxonomy" id="1754191"/>
    <lineage>
        <taxon>Eukaryota</taxon>
        <taxon>Fungi</taxon>
        <taxon>Fungi incertae sedis</taxon>
        <taxon>Chytridiomycota</taxon>
        <taxon>Chytridiomycota incertae sedis</taxon>
        <taxon>Neocallimastigomycetes</taxon>
        <taxon>Neocallimastigales</taxon>
        <taxon>Neocallimastigaceae</taxon>
        <taxon>Piromyces</taxon>
    </lineage>
</organism>
<dbReference type="SMART" id="SM01059">
    <property type="entry name" value="CAT"/>
    <property type="match status" value="1"/>
</dbReference>
<keyword evidence="2" id="KW-1185">Reference proteome</keyword>
<dbReference type="InterPro" id="IPR023213">
    <property type="entry name" value="CAT-like_dom_sf"/>
</dbReference>
<accession>A0A1Y1VD69</accession>
<sequence>MTSEYKEKVLDVKVENLPFTNFLTSRYSMTVRIPAQQTYDFAKSEGMSFFNLTTACLLKAINEIPEFKYRIKDGHVVEYEKINAISPIMQPDHSICEIEIKPISEFNSIKEWNSYIENKKKNIEDNQFIVEPSLRDVLPIANFSCIPWINFDSMTNIIAEPNQIMPVVSWGKFVDGKIPISLTASHIFVFGWQFKLFYEKAEDYLTHPEKLIN</sequence>
<gene>
    <name evidence="1" type="ORF">BCR36DRAFT_582751</name>
</gene>
<dbReference type="Gene3D" id="3.30.559.10">
    <property type="entry name" value="Chloramphenicol acetyltransferase-like domain"/>
    <property type="match status" value="1"/>
</dbReference>
<dbReference type="SUPFAM" id="SSF52777">
    <property type="entry name" value="CoA-dependent acyltransferases"/>
    <property type="match status" value="1"/>
</dbReference>
<dbReference type="AlphaFoldDB" id="A0A1Y1VD69"/>
<dbReference type="InterPro" id="IPR001707">
    <property type="entry name" value="Cmp_AcTrfase"/>
</dbReference>
<dbReference type="OrthoDB" id="10295908at2759"/>
<protein>
    <submittedName>
        <fullName evidence="1">Chloramphenicol O-acetyltransferase</fullName>
    </submittedName>
</protein>
<comment type="caution">
    <text evidence="1">The sequence shown here is derived from an EMBL/GenBank/DDBJ whole genome shotgun (WGS) entry which is preliminary data.</text>
</comment>
<proteinExistence type="predicted"/>
<evidence type="ECO:0000313" key="2">
    <source>
        <dbReference type="Proteomes" id="UP000193719"/>
    </source>
</evidence>
<reference evidence="1 2" key="1">
    <citation type="submission" date="2016-08" db="EMBL/GenBank/DDBJ databases">
        <title>Genomes of anaerobic fungi encode conserved fungal cellulosomes for biomass hydrolysis.</title>
        <authorList>
            <consortium name="DOE Joint Genome Institute"/>
            <person name="Haitjema C.H."/>
            <person name="Gilmore S.P."/>
            <person name="Henske J.K."/>
            <person name="Solomon K.V."/>
            <person name="De Groot R."/>
            <person name="Kuo A."/>
            <person name="Mondo S.J."/>
            <person name="Salamov A.A."/>
            <person name="Labutti K."/>
            <person name="Zhao Z."/>
            <person name="Chiniquy J."/>
            <person name="Barry K."/>
            <person name="Brewer H.M."/>
            <person name="Purvine S.O."/>
            <person name="Wright A.T."/>
            <person name="Boxma B."/>
            <person name="Van Alen T."/>
            <person name="Hackstein J.H."/>
            <person name="Baker S.E."/>
            <person name="Grigoriev I.V."/>
            <person name="O'Malley M.A."/>
        </authorList>
    </citation>
    <scope>NUCLEOTIDE SEQUENCE [LARGE SCALE GENOMIC DNA]</scope>
    <source>
        <strain evidence="2">finn</strain>
    </source>
</reference>